<name>K6Z4G9_9ALTE</name>
<reference evidence="1 2" key="1">
    <citation type="journal article" date="2013" name="Genome Announc.">
        <title>Complete Genome Sequence of Glaciecola psychrophila Strain 170T.</title>
        <authorList>
            <person name="Yin J."/>
            <person name="Chen J."/>
            <person name="Liu G."/>
            <person name="Yu Y."/>
            <person name="Song L."/>
            <person name="Wang X."/>
            <person name="Qu X."/>
        </authorList>
    </citation>
    <scope>NUCLEOTIDE SEQUENCE [LARGE SCALE GENOMIC DNA]</scope>
    <source>
        <strain evidence="1 2">170</strain>
    </source>
</reference>
<dbReference type="KEGG" id="gps:C427_4839"/>
<protein>
    <submittedName>
        <fullName evidence="1">Uncharacterized protein</fullName>
    </submittedName>
</protein>
<evidence type="ECO:0000313" key="1">
    <source>
        <dbReference type="EMBL" id="AGH46938.1"/>
    </source>
</evidence>
<organism evidence="1 2">
    <name type="scientific">Paraglaciecola psychrophila 170</name>
    <dbReference type="NCBI Taxonomy" id="1129794"/>
    <lineage>
        <taxon>Bacteria</taxon>
        <taxon>Pseudomonadati</taxon>
        <taxon>Pseudomonadota</taxon>
        <taxon>Gammaproteobacteria</taxon>
        <taxon>Alteromonadales</taxon>
        <taxon>Alteromonadaceae</taxon>
        <taxon>Paraglaciecola</taxon>
    </lineage>
</organism>
<keyword evidence="2" id="KW-1185">Reference proteome</keyword>
<evidence type="ECO:0000313" key="2">
    <source>
        <dbReference type="Proteomes" id="UP000011864"/>
    </source>
</evidence>
<gene>
    <name evidence="1" type="ORF">C427_4839</name>
</gene>
<dbReference type="Proteomes" id="UP000011864">
    <property type="component" value="Chromosome"/>
</dbReference>
<proteinExistence type="predicted"/>
<dbReference type="AlphaFoldDB" id="K6Z4G9"/>
<dbReference type="EMBL" id="CP003837">
    <property type="protein sequence ID" value="AGH46938.1"/>
    <property type="molecule type" value="Genomic_DNA"/>
</dbReference>
<sequence length="50" mass="5344">MKATYKPTIGLTPATKANATAYGTNAKAKVIPDNTSYLTLLSLLVFRSNI</sequence>
<dbReference type="PATRIC" id="fig|1129794.4.peg.4821"/>
<dbReference type="HOGENOM" id="CLU_3120844_0_0_6"/>
<accession>K6Z4G9</accession>